<protein>
    <recommendedName>
        <fullName evidence="8">Tower domain-containing protein</fullName>
    </recommendedName>
</protein>
<keyword evidence="7" id="KW-0812">Transmembrane</keyword>
<dbReference type="SUPFAM" id="SSF50249">
    <property type="entry name" value="Nucleic acid-binding proteins"/>
    <property type="match status" value="3"/>
</dbReference>
<dbReference type="InterPro" id="IPR015252">
    <property type="entry name" value="BRCA2_hlx"/>
</dbReference>
<dbReference type="SMART" id="SM01341">
    <property type="entry name" value="Tower"/>
    <property type="match status" value="1"/>
</dbReference>
<dbReference type="PANTHER" id="PTHR11289:SF0">
    <property type="entry name" value="BREAST CANCER TYPE 2 SUSCEPTIBILITY PROTEIN"/>
    <property type="match status" value="1"/>
</dbReference>
<dbReference type="GO" id="GO:0003677">
    <property type="term" value="F:DNA binding"/>
    <property type="evidence" value="ECO:0007669"/>
    <property type="project" value="UniProtKB-KW"/>
</dbReference>
<name>A0AAD2DYV0_9LAMI</name>
<dbReference type="InterPro" id="IPR015205">
    <property type="entry name" value="Tower_dom"/>
</dbReference>
<dbReference type="Proteomes" id="UP000834106">
    <property type="component" value="Chromosome 9"/>
</dbReference>
<keyword evidence="10" id="KW-1185">Reference proteome</keyword>
<keyword evidence="7" id="KW-0472">Membrane</keyword>
<dbReference type="SUPFAM" id="SSF81878">
    <property type="entry name" value="BRCA2 tower domain"/>
    <property type="match status" value="1"/>
</dbReference>
<proteinExistence type="inferred from homology"/>
<dbReference type="SUPFAM" id="SSF81872">
    <property type="entry name" value="BRCA2 helical domain"/>
    <property type="match status" value="1"/>
</dbReference>
<evidence type="ECO:0000259" key="8">
    <source>
        <dbReference type="SMART" id="SM01341"/>
    </source>
</evidence>
<feature type="domain" description="Tower" evidence="8">
    <location>
        <begin position="779"/>
        <end position="820"/>
    </location>
</feature>
<reference evidence="9" key="1">
    <citation type="submission" date="2023-05" db="EMBL/GenBank/DDBJ databases">
        <authorList>
            <person name="Huff M."/>
        </authorList>
    </citation>
    <scope>NUCLEOTIDE SEQUENCE</scope>
</reference>
<keyword evidence="5" id="KW-0233">DNA recombination</keyword>
<evidence type="ECO:0000256" key="1">
    <source>
        <dbReference type="ARBA" id="ARBA00007727"/>
    </source>
</evidence>
<keyword evidence="7" id="KW-1133">Transmembrane helix</keyword>
<accession>A0AAD2DYV0</accession>
<evidence type="ECO:0000256" key="3">
    <source>
        <dbReference type="ARBA" id="ARBA00022763"/>
    </source>
</evidence>
<evidence type="ECO:0000313" key="9">
    <source>
        <dbReference type="EMBL" id="CAI9768400.1"/>
    </source>
</evidence>
<evidence type="ECO:0000256" key="4">
    <source>
        <dbReference type="ARBA" id="ARBA00023125"/>
    </source>
</evidence>
<dbReference type="GO" id="GO:0016020">
    <property type="term" value="C:membrane"/>
    <property type="evidence" value="ECO:0007669"/>
    <property type="project" value="UniProtKB-SubCell"/>
</dbReference>
<dbReference type="Pfam" id="PF09103">
    <property type="entry name" value="BRCA-2_OB1"/>
    <property type="match status" value="1"/>
</dbReference>
<dbReference type="Gene3D" id="2.40.50.140">
    <property type="entry name" value="Nucleic acid-binding proteins"/>
    <property type="match status" value="4"/>
</dbReference>
<dbReference type="InterPro" id="IPR015187">
    <property type="entry name" value="BRCA2_OB_1"/>
</dbReference>
<dbReference type="InterPro" id="IPR002093">
    <property type="entry name" value="BRCA2_repeat"/>
</dbReference>
<dbReference type="EMBL" id="OU503044">
    <property type="protein sequence ID" value="CAI9768400.1"/>
    <property type="molecule type" value="Genomic_DNA"/>
</dbReference>
<sequence>MSTWQIFVDAGNAFRWENSDQHREKEEPEDSVAQEPVIEHRLPSMADLLLQDCSKLLENAKENAESPPMFRTGLGKSVAVTKSSIAKARSILGDVDIEVNDRDCAGQLDIKENGNSFSKPTFQTGFLKPVVIFGSGFQNCSNNDVNMSNSMFQTGSGKAVNISSAGLDRAKALLGLEKNSNHETFDGFEQTRKHLTASQLCCENPSPLEMEDPANLGFSSVSRIPISPYIAKSNSLRSKSKEFTPDFVDAAHKPPPVKFHTAGGRSISVSTDALQRARNLLGDPELDSFLNEADVADPAFSIFGDGKTTHTSNKENDQMTPFSCNRPSNSNSLLTNFTSPLRSISNQKQLLGRLETIGPGNNLIKKFDAEARNNNPIRLYNGTNVNPLKNKFPTESMDCSENEIHSRIDTTKRLSNGPLADISNSNGMDGIDNKQYFGEKRRLGRINSVSPFKRPRTSKFVTPLRKNDSSVPNGLSRLAPKESCSKGRVSMRYPFQVPRVYIKEYISQPSCIQKKLENLPFSVRKMNPTAAENYTFHTEPVSDCIGPEAFIQMLSQSGASPQYLTKEWVSNHYKLIVWKLASYERCFPAKFSGKLLTVSNVLEELKYRYEREVNHGHRSAIKKILDGDVPPSSMMVLCISSVGENWDPKIGPQSVLSEGDDNATVAKIELTDGWYSVKALLDELLSKKLAAGKLFLGQKLRIWGAKLCGWVGPISPLEVSQTTSILLHINGTYRCHWAERLGFCKSASVPLAFKCIKGTGGSVPSTLVGVERIYPILYRERLSNGDFIVRSARMEAKVQQSYNQRRSVVAEGIMSEFQKEKEVSVGDDDHDNDEGAKLLKLLETTAEPELLMAGMSSKQLTSFTSYKAKLEEMRQLDMQKSIERALEASGLNEREVTPFMRVRVIGLTNKCHQRKCYPGKGLITIWNPTEKQKLDLIEGQAYAVGGLLPCSSYSGTLYLKARGSTSNWLPLSPSIIEKYEPFFTPRSSITISNLGEVPLSSEFDIAAFVVYVGEVYTEAHQKKQWVFVTDESASELFFKESSDKLLAISFYLPCIERDSFAPVNYNVAGSVVVFRNLIKRPKDQVNNLWVAEATENSDYSISYDHAGYNHLKDAATSMLKWAKTSSLIIEKLKEDVLSILRNTHLNITSVEVEVHINSSDGPNDYRCMKEPKFQRAIVISRFGVFYELVDSVGLHYMALYSYFRYNFYSIAGLLLFGFVFAALYLTENSSRFLEEQTSPNDSVPHCDLFSGKWVYNNLSYPLYKGKQCSFMEDDFACEKWGSFGSSDAIYKEVGMMHRQYEMALNTWSDWLEFHINRTRTKLFFMSLSPYHKIGNDWGMDRGRTCYSETKPILNEGYQGSATDGRMMQIVESAIQKLETRGLKVEFLNIIQLSDCRKDAHPSIYKKFWVPPTEEQLAKPDNYSNCVHWCLPGVPDVWNVILYSYILHS</sequence>
<dbReference type="CDD" id="cd04493">
    <property type="entry name" value="BRCA2DBD_OB1"/>
    <property type="match status" value="1"/>
</dbReference>
<dbReference type="InterPro" id="IPR036315">
    <property type="entry name" value="BRCA2_hlx_sf"/>
</dbReference>
<dbReference type="InterPro" id="IPR026057">
    <property type="entry name" value="TBL_C"/>
</dbReference>
<dbReference type="GO" id="GO:0006355">
    <property type="term" value="P:regulation of DNA-templated transcription"/>
    <property type="evidence" value="ECO:0007669"/>
    <property type="project" value="TreeGrafter"/>
</dbReference>
<dbReference type="GO" id="GO:0016740">
    <property type="term" value="F:transferase activity"/>
    <property type="evidence" value="ECO:0007669"/>
    <property type="project" value="InterPro"/>
</dbReference>
<evidence type="ECO:0000313" key="10">
    <source>
        <dbReference type="Proteomes" id="UP000834106"/>
    </source>
</evidence>
<dbReference type="InterPro" id="IPR015525">
    <property type="entry name" value="BRCA2"/>
</dbReference>
<gene>
    <name evidence="9" type="ORF">FPE_LOCUS15830</name>
</gene>
<dbReference type="PANTHER" id="PTHR11289">
    <property type="entry name" value="BREAST CANCER TYPE 2 SUSCEPTIBILITY PROTEIN BRCA2"/>
    <property type="match status" value="1"/>
</dbReference>
<evidence type="ECO:0000256" key="6">
    <source>
        <dbReference type="ARBA" id="ARBA00023204"/>
    </source>
</evidence>
<evidence type="ECO:0000256" key="7">
    <source>
        <dbReference type="SAM" id="Phobius"/>
    </source>
</evidence>
<evidence type="ECO:0000256" key="5">
    <source>
        <dbReference type="ARBA" id="ARBA00023172"/>
    </source>
</evidence>
<dbReference type="Pfam" id="PF09169">
    <property type="entry name" value="BRCA-2_helical"/>
    <property type="match status" value="1"/>
</dbReference>
<keyword evidence="4" id="KW-0238">DNA-binding</keyword>
<evidence type="ECO:0000256" key="2">
    <source>
        <dbReference type="ARBA" id="ARBA00022737"/>
    </source>
</evidence>
<dbReference type="PROSITE" id="PS50138">
    <property type="entry name" value="BRCA2_REPEAT"/>
    <property type="match status" value="3"/>
</dbReference>
<dbReference type="InterPro" id="IPR012340">
    <property type="entry name" value="NA-bd_OB-fold"/>
</dbReference>
<feature type="transmembrane region" description="Helical" evidence="7">
    <location>
        <begin position="1205"/>
        <end position="1225"/>
    </location>
</feature>
<dbReference type="Pfam" id="PF13839">
    <property type="entry name" value="PC-Esterase"/>
    <property type="match status" value="1"/>
</dbReference>
<comment type="similarity">
    <text evidence="1">Belongs to the PC-esterase family. TBL subfamily.</text>
</comment>
<dbReference type="Pfam" id="PF00634">
    <property type="entry name" value="BRCA2"/>
    <property type="match status" value="3"/>
</dbReference>
<keyword evidence="6" id="KW-0234">DNA repair</keyword>
<dbReference type="FunFam" id="2.40.50.140:FF:000262">
    <property type="entry name" value="Protein BREAST CANCER SUSCEPTIBILITY 2 homolog B"/>
    <property type="match status" value="1"/>
</dbReference>
<organism evidence="9 10">
    <name type="scientific">Fraxinus pennsylvanica</name>
    <dbReference type="NCBI Taxonomy" id="56036"/>
    <lineage>
        <taxon>Eukaryota</taxon>
        <taxon>Viridiplantae</taxon>
        <taxon>Streptophyta</taxon>
        <taxon>Embryophyta</taxon>
        <taxon>Tracheophyta</taxon>
        <taxon>Spermatophyta</taxon>
        <taxon>Magnoliopsida</taxon>
        <taxon>eudicotyledons</taxon>
        <taxon>Gunneridae</taxon>
        <taxon>Pentapetalae</taxon>
        <taxon>asterids</taxon>
        <taxon>lamiids</taxon>
        <taxon>Lamiales</taxon>
        <taxon>Oleaceae</taxon>
        <taxon>Oleeae</taxon>
        <taxon>Fraxinus</taxon>
    </lineage>
</organism>
<keyword evidence="2" id="KW-0677">Repeat</keyword>
<dbReference type="GO" id="GO:0000724">
    <property type="term" value="P:double-strand break repair via homologous recombination"/>
    <property type="evidence" value="ECO:0007669"/>
    <property type="project" value="InterPro"/>
</dbReference>
<keyword evidence="3" id="KW-0227">DNA damage</keyword>